<dbReference type="InterPro" id="IPR046357">
    <property type="entry name" value="PPIase_dom_sf"/>
</dbReference>
<dbReference type="SUPFAM" id="SSF54534">
    <property type="entry name" value="FKBP-like"/>
    <property type="match status" value="1"/>
</dbReference>
<dbReference type="InterPro" id="IPR027304">
    <property type="entry name" value="Trigger_fact/SurA_dom_sf"/>
</dbReference>
<gene>
    <name evidence="3" type="ORF">H6G97_22355</name>
</gene>
<dbReference type="PROSITE" id="PS50198">
    <property type="entry name" value="PPIC_PPIASE_2"/>
    <property type="match status" value="1"/>
</dbReference>
<dbReference type="Gene3D" id="3.10.50.40">
    <property type="match status" value="1"/>
</dbReference>
<reference evidence="3 4" key="1">
    <citation type="journal article" date="2020" name="ISME J.">
        <title>Comparative genomics reveals insights into cyanobacterial evolution and habitat adaptation.</title>
        <authorList>
            <person name="Chen M.Y."/>
            <person name="Teng W.K."/>
            <person name="Zhao L."/>
            <person name="Hu C.X."/>
            <person name="Zhou Y.K."/>
            <person name="Han B.P."/>
            <person name="Song L.R."/>
            <person name="Shu W.S."/>
        </authorList>
    </citation>
    <scope>NUCLEOTIDE SEQUENCE [LARGE SCALE GENOMIC DNA]</scope>
    <source>
        <strain evidence="3 4">FACHB-838</strain>
    </source>
</reference>
<evidence type="ECO:0000313" key="4">
    <source>
        <dbReference type="Proteomes" id="UP000623440"/>
    </source>
</evidence>
<evidence type="ECO:0000259" key="2">
    <source>
        <dbReference type="PROSITE" id="PS50198"/>
    </source>
</evidence>
<dbReference type="InterPro" id="IPR000297">
    <property type="entry name" value="PPIase_PpiC"/>
</dbReference>
<evidence type="ECO:0000256" key="1">
    <source>
        <dbReference type="PROSITE-ProRule" id="PRU00278"/>
    </source>
</evidence>
<keyword evidence="1" id="KW-0697">Rotamase</keyword>
<evidence type="ECO:0000313" key="3">
    <source>
        <dbReference type="EMBL" id="MBD2532175.1"/>
    </source>
</evidence>
<dbReference type="EMBL" id="JACJSI010000051">
    <property type="protein sequence ID" value="MBD2532175.1"/>
    <property type="molecule type" value="Genomic_DNA"/>
</dbReference>
<sequence>MPHNLTISTSDIIHSLKLSCQIPDVVKAIASQSIITEAAKAAGITVTPEELQQEGDDLRFAKKLVKAKDTWAWLEKHHLSVDQFEELAYNNILARKLANHLFSNQLEKHFYEHQLHYVAAVTYEVIFEERDLALEFFYALEEGEINFPDIARLYISEPEARRAYGYQGLRYRKDFRPEIAAAVFAAAPPQALKPITTPKGVHLIWVEEVIQPQLDEQLRQKIITESFSDWLKQEINTMKIVVQLDSDEAQEELLDILLPKTK</sequence>
<organism evidence="3 4">
    <name type="scientific">Nostoc flagelliforme FACHB-838</name>
    <dbReference type="NCBI Taxonomy" id="2692904"/>
    <lineage>
        <taxon>Bacteria</taxon>
        <taxon>Bacillati</taxon>
        <taxon>Cyanobacteriota</taxon>
        <taxon>Cyanophyceae</taxon>
        <taxon>Nostocales</taxon>
        <taxon>Nostocaceae</taxon>
        <taxon>Nostoc</taxon>
    </lineage>
</organism>
<dbReference type="RefSeq" id="WP_190942834.1">
    <property type="nucleotide sequence ID" value="NZ_JACJSI010000051.1"/>
</dbReference>
<feature type="domain" description="PpiC" evidence="2">
    <location>
        <begin position="116"/>
        <end position="208"/>
    </location>
</feature>
<protein>
    <submittedName>
        <fullName evidence="3">Peptidylprolyl isomerase</fullName>
    </submittedName>
</protein>
<keyword evidence="4" id="KW-1185">Reference proteome</keyword>
<dbReference type="Proteomes" id="UP000623440">
    <property type="component" value="Unassembled WGS sequence"/>
</dbReference>
<dbReference type="GO" id="GO:0016853">
    <property type="term" value="F:isomerase activity"/>
    <property type="evidence" value="ECO:0007669"/>
    <property type="project" value="UniProtKB-KW"/>
</dbReference>
<name>A0ABR8DTD9_9NOSO</name>
<keyword evidence="1 3" id="KW-0413">Isomerase</keyword>
<accession>A0ABR8DTD9</accession>
<proteinExistence type="predicted"/>
<comment type="caution">
    <text evidence="3">The sequence shown here is derived from an EMBL/GenBank/DDBJ whole genome shotgun (WGS) entry which is preliminary data.</text>
</comment>
<dbReference type="SUPFAM" id="SSF109998">
    <property type="entry name" value="Triger factor/SurA peptide-binding domain-like"/>
    <property type="match status" value="1"/>
</dbReference>
<dbReference type="Pfam" id="PF13145">
    <property type="entry name" value="Rotamase_2"/>
    <property type="match status" value="1"/>
</dbReference>